<dbReference type="Gene3D" id="3.40.1580.10">
    <property type="entry name" value="SMI1/KNR4-like"/>
    <property type="match status" value="1"/>
</dbReference>
<dbReference type="SUPFAM" id="SSF160631">
    <property type="entry name" value="SMI1/KNR4-like"/>
    <property type="match status" value="1"/>
</dbReference>
<proteinExistence type="predicted"/>
<dbReference type="AlphaFoldDB" id="A0A2W7MCL5"/>
<dbReference type="InterPro" id="IPR037883">
    <property type="entry name" value="Knr4/Smi1-like_sf"/>
</dbReference>
<sequence>MKLELWEENFDDYFKGQVDLEMVEKIQQELKVELPESYINLMSKRNGFYLKKKYFPTATPNSWANNSVYIDFLYGIGEEPGILDSIYLRKEWGIRSKKLLIISADPPMFICLDYRNKKNPSVIFIDVEQNQEIKLANDFQEFISGLVNYIEDVELDSYDLELSEQEIKDYYEKIDLVMQKGKPGEIDRFFTKILSTNKEFIRFMVEKMRQHEKPKVHFNLLLFLLCCAEGENKGIIDDTYLLELLNELSRSKNRDVRDFSLHSLKELNKRLNI</sequence>
<dbReference type="Pfam" id="PF14568">
    <property type="entry name" value="SUKH_6"/>
    <property type="match status" value="1"/>
</dbReference>
<dbReference type="SMART" id="SM00860">
    <property type="entry name" value="SMI1_KNR4"/>
    <property type="match status" value="1"/>
</dbReference>
<evidence type="ECO:0000313" key="3">
    <source>
        <dbReference type="Proteomes" id="UP000248646"/>
    </source>
</evidence>
<comment type="caution">
    <text evidence="2">The sequence shown here is derived from an EMBL/GenBank/DDBJ whole genome shotgun (WGS) entry which is preliminary data.</text>
</comment>
<dbReference type="EMBL" id="QKZI01000015">
    <property type="protein sequence ID" value="PZX01615.1"/>
    <property type="molecule type" value="Genomic_DNA"/>
</dbReference>
<organism evidence="2 3">
    <name type="scientific">Psychrobacillus insolitus</name>
    <dbReference type="NCBI Taxonomy" id="1461"/>
    <lineage>
        <taxon>Bacteria</taxon>
        <taxon>Bacillati</taxon>
        <taxon>Bacillota</taxon>
        <taxon>Bacilli</taxon>
        <taxon>Bacillales</taxon>
        <taxon>Bacillaceae</taxon>
        <taxon>Psychrobacillus</taxon>
    </lineage>
</organism>
<reference evidence="2 3" key="1">
    <citation type="submission" date="2018-06" db="EMBL/GenBank/DDBJ databases">
        <title>Genomic Encyclopedia of Type Strains, Phase IV (KMG-IV): sequencing the most valuable type-strain genomes for metagenomic binning, comparative biology and taxonomic classification.</title>
        <authorList>
            <person name="Goeker M."/>
        </authorList>
    </citation>
    <scope>NUCLEOTIDE SEQUENCE [LARGE SCALE GENOMIC DNA]</scope>
    <source>
        <strain evidence="2 3">DSM 5</strain>
    </source>
</reference>
<name>A0A2W7MCL5_9BACI</name>
<dbReference type="RefSeq" id="WP_111441015.1">
    <property type="nucleotide sequence ID" value="NZ_QKZI01000015.1"/>
</dbReference>
<feature type="domain" description="Knr4/Smi1-like" evidence="1">
    <location>
        <begin position="17"/>
        <end position="145"/>
    </location>
</feature>
<protein>
    <submittedName>
        <fullName evidence="2">SUKH superfamily protein</fullName>
    </submittedName>
</protein>
<accession>A0A2W7MCL5</accession>
<dbReference type="InterPro" id="IPR018958">
    <property type="entry name" value="Knr4/Smi1-like_dom"/>
</dbReference>
<dbReference type="OrthoDB" id="8657476at2"/>
<evidence type="ECO:0000313" key="2">
    <source>
        <dbReference type="EMBL" id="PZX01615.1"/>
    </source>
</evidence>
<evidence type="ECO:0000259" key="1">
    <source>
        <dbReference type="SMART" id="SM00860"/>
    </source>
</evidence>
<dbReference type="Proteomes" id="UP000248646">
    <property type="component" value="Unassembled WGS sequence"/>
</dbReference>
<gene>
    <name evidence="2" type="ORF">C7437_1159</name>
</gene>
<keyword evidence="3" id="KW-1185">Reference proteome</keyword>